<evidence type="ECO:0000313" key="2">
    <source>
        <dbReference type="Proteomes" id="UP000186819"/>
    </source>
</evidence>
<name>A0A1N6WZL7_9RHOO</name>
<accession>A0A1N6WZL7</accession>
<dbReference type="STRING" id="34027.SAMN05421829_108133"/>
<gene>
    <name evidence="1" type="ORF">SAMN05421829_108133</name>
</gene>
<protein>
    <submittedName>
        <fullName evidence="1">Uncharacterized protein</fullName>
    </submittedName>
</protein>
<dbReference type="RefSeq" id="WP_076602627.1">
    <property type="nucleotide sequence ID" value="NZ_FTMD01000008.1"/>
</dbReference>
<evidence type="ECO:0000313" key="1">
    <source>
        <dbReference type="EMBL" id="SIQ95461.1"/>
    </source>
</evidence>
<dbReference type="EMBL" id="FTMD01000008">
    <property type="protein sequence ID" value="SIQ95461.1"/>
    <property type="molecule type" value="Genomic_DNA"/>
</dbReference>
<reference evidence="2" key="1">
    <citation type="submission" date="2017-01" db="EMBL/GenBank/DDBJ databases">
        <authorList>
            <person name="Varghese N."/>
            <person name="Submissions S."/>
        </authorList>
    </citation>
    <scope>NUCLEOTIDE SEQUENCE [LARGE SCALE GENOMIC DNA]</scope>
    <source>
        <strain evidence="2">ATCC 51758</strain>
    </source>
</reference>
<organism evidence="1 2">
    <name type="scientific">Aromatoleum tolulyticum</name>
    <dbReference type="NCBI Taxonomy" id="34027"/>
    <lineage>
        <taxon>Bacteria</taxon>
        <taxon>Pseudomonadati</taxon>
        <taxon>Pseudomonadota</taxon>
        <taxon>Betaproteobacteria</taxon>
        <taxon>Rhodocyclales</taxon>
        <taxon>Rhodocyclaceae</taxon>
        <taxon>Aromatoleum</taxon>
    </lineage>
</organism>
<sequence>MNLTEFCEKRLLPVVLAFACGVLVMDVADARRVEEARSQAQRAVDLAVQFRALCGDEEPAEEVAFVDPVQLQGATR</sequence>
<keyword evidence="2" id="KW-1185">Reference proteome</keyword>
<dbReference type="Proteomes" id="UP000186819">
    <property type="component" value="Unassembled WGS sequence"/>
</dbReference>
<proteinExistence type="predicted"/>
<dbReference type="AlphaFoldDB" id="A0A1N6WZL7"/>